<evidence type="ECO:0000256" key="10">
    <source>
        <dbReference type="ARBA" id="ARBA00023303"/>
    </source>
</evidence>
<feature type="transmembrane region" description="Helical" evidence="11">
    <location>
        <begin position="392"/>
        <end position="411"/>
    </location>
</feature>
<evidence type="ECO:0000313" key="15">
    <source>
        <dbReference type="RefSeq" id="XP_012939426.1"/>
    </source>
</evidence>
<keyword evidence="10 11" id="KW-0407">Ion channel</keyword>
<dbReference type="Gene3D" id="1.20.58.390">
    <property type="entry name" value="Neurotransmitter-gated ion-channel transmembrane domain"/>
    <property type="match status" value="1"/>
</dbReference>
<evidence type="ECO:0000256" key="5">
    <source>
        <dbReference type="ARBA" id="ARBA00022692"/>
    </source>
</evidence>
<keyword evidence="15" id="KW-0675">Receptor</keyword>
<feature type="domain" description="Neurotransmitter-gated ion-channel ligand-binding" evidence="12">
    <location>
        <begin position="29"/>
        <end position="254"/>
    </location>
</feature>
<gene>
    <name evidence="15" type="primary">LOC101847667</name>
</gene>
<reference evidence="15" key="1">
    <citation type="submission" date="2025-08" db="UniProtKB">
        <authorList>
            <consortium name="RefSeq"/>
        </authorList>
    </citation>
    <scope>IDENTIFICATION</scope>
</reference>
<keyword evidence="3 11" id="KW-0813">Transport</keyword>
<evidence type="ECO:0000256" key="2">
    <source>
        <dbReference type="ARBA" id="ARBA00004236"/>
    </source>
</evidence>
<keyword evidence="9 11" id="KW-0472">Membrane</keyword>
<feature type="signal peptide" evidence="11">
    <location>
        <begin position="1"/>
        <end position="19"/>
    </location>
</feature>
<evidence type="ECO:0000256" key="11">
    <source>
        <dbReference type="RuleBase" id="RU000687"/>
    </source>
</evidence>
<dbReference type="PRINTS" id="PR00252">
    <property type="entry name" value="NRIONCHANNEL"/>
</dbReference>
<dbReference type="InterPro" id="IPR038050">
    <property type="entry name" value="Neuro_actylchol_rec"/>
</dbReference>
<keyword evidence="6 11" id="KW-0732">Signal</keyword>
<evidence type="ECO:0000256" key="1">
    <source>
        <dbReference type="ARBA" id="ARBA00004141"/>
    </source>
</evidence>
<evidence type="ECO:0000256" key="3">
    <source>
        <dbReference type="ARBA" id="ARBA00022448"/>
    </source>
</evidence>
<proteinExistence type="inferred from homology"/>
<keyword evidence="7 11" id="KW-1133">Transmembrane helix</keyword>
<comment type="subcellular location">
    <subcellularLocation>
        <location evidence="2">Cell membrane</location>
    </subcellularLocation>
    <subcellularLocation>
        <location evidence="1">Membrane</location>
        <topology evidence="1">Multi-pass membrane protein</topology>
    </subcellularLocation>
</comment>
<evidence type="ECO:0000259" key="12">
    <source>
        <dbReference type="Pfam" id="PF02931"/>
    </source>
</evidence>
<accession>A0ABM1A2D3</accession>
<evidence type="ECO:0000256" key="7">
    <source>
        <dbReference type="ARBA" id="ARBA00022989"/>
    </source>
</evidence>
<dbReference type="Gene3D" id="2.70.170.10">
    <property type="entry name" value="Neurotransmitter-gated ion-channel ligand-binding domain"/>
    <property type="match status" value="1"/>
</dbReference>
<keyword evidence="5 11" id="KW-0812">Transmembrane</keyword>
<dbReference type="Pfam" id="PF02932">
    <property type="entry name" value="Neur_chan_memb"/>
    <property type="match status" value="1"/>
</dbReference>
<dbReference type="NCBIfam" id="TIGR00860">
    <property type="entry name" value="LIC"/>
    <property type="match status" value="1"/>
</dbReference>
<keyword evidence="14" id="KW-1185">Reference proteome</keyword>
<keyword evidence="4" id="KW-1003">Cell membrane</keyword>
<dbReference type="SUPFAM" id="SSF90112">
    <property type="entry name" value="Neurotransmitter-gated ion-channel transmembrane pore"/>
    <property type="match status" value="1"/>
</dbReference>
<dbReference type="InterPro" id="IPR036719">
    <property type="entry name" value="Neuro-gated_channel_TM_sf"/>
</dbReference>
<comment type="similarity">
    <text evidence="11">Belongs to the ligand-gated ion channel (TC 1.A.9) family.</text>
</comment>
<evidence type="ECO:0000313" key="14">
    <source>
        <dbReference type="Proteomes" id="UP000694888"/>
    </source>
</evidence>
<dbReference type="PANTHER" id="PTHR18945">
    <property type="entry name" value="NEUROTRANSMITTER GATED ION CHANNEL"/>
    <property type="match status" value="1"/>
</dbReference>
<evidence type="ECO:0000256" key="8">
    <source>
        <dbReference type="ARBA" id="ARBA00023065"/>
    </source>
</evidence>
<dbReference type="InterPro" id="IPR018000">
    <property type="entry name" value="Neurotransmitter_ion_chnl_CS"/>
</dbReference>
<protein>
    <submittedName>
        <fullName evidence="15">Glycine receptor subunit alpha-3</fullName>
    </submittedName>
</protein>
<feature type="domain" description="Neurotransmitter-gated ion-channel transmembrane" evidence="13">
    <location>
        <begin position="262"/>
        <end position="358"/>
    </location>
</feature>
<dbReference type="RefSeq" id="XP_012939426.1">
    <property type="nucleotide sequence ID" value="XM_013083972.2"/>
</dbReference>
<feature type="chain" id="PRO_5044994584" evidence="11">
    <location>
        <begin position="20"/>
        <end position="414"/>
    </location>
</feature>
<evidence type="ECO:0000259" key="13">
    <source>
        <dbReference type="Pfam" id="PF02932"/>
    </source>
</evidence>
<name>A0ABM1A2D3_APLCA</name>
<dbReference type="InterPro" id="IPR006202">
    <property type="entry name" value="Neur_chan_lig-bd"/>
</dbReference>
<dbReference type="CDD" id="cd19049">
    <property type="entry name" value="LGIC_TM_anion"/>
    <property type="match status" value="1"/>
</dbReference>
<dbReference type="SUPFAM" id="SSF63712">
    <property type="entry name" value="Nicotinic receptor ligand binding domain-like"/>
    <property type="match status" value="1"/>
</dbReference>
<dbReference type="InterPro" id="IPR006201">
    <property type="entry name" value="Neur_channel"/>
</dbReference>
<dbReference type="InterPro" id="IPR006029">
    <property type="entry name" value="Neurotrans-gated_channel_TM"/>
</dbReference>
<evidence type="ECO:0000256" key="6">
    <source>
        <dbReference type="ARBA" id="ARBA00022729"/>
    </source>
</evidence>
<dbReference type="Pfam" id="PF02931">
    <property type="entry name" value="Neur_chan_LBD"/>
    <property type="match status" value="1"/>
</dbReference>
<dbReference type="PRINTS" id="PR00253">
    <property type="entry name" value="GABAARECEPTR"/>
</dbReference>
<dbReference type="InterPro" id="IPR036734">
    <property type="entry name" value="Neur_chan_lig-bd_sf"/>
</dbReference>
<dbReference type="Proteomes" id="UP000694888">
    <property type="component" value="Unplaced"/>
</dbReference>
<evidence type="ECO:0000256" key="4">
    <source>
        <dbReference type="ARBA" id="ARBA00022475"/>
    </source>
</evidence>
<keyword evidence="8 11" id="KW-0406">Ion transport</keyword>
<feature type="transmembrane region" description="Helical" evidence="11">
    <location>
        <begin position="320"/>
        <end position="343"/>
    </location>
</feature>
<feature type="transmembrane region" description="Helical" evidence="11">
    <location>
        <begin position="255"/>
        <end position="279"/>
    </location>
</feature>
<sequence>MHSFLGLLALFAVWAFVESVPNNSSAAARVLSSILSSNDYDPKIPPYYNEEYPAEVTVQLKVLSIDNVDEASMDYSLTVFLRQIWTDPRLRFAHGPHDNDSTVSPHDELIRHSLDRLELDSRVTDQVWHPDTFFANERKADVHDVTVPNKLLHIFSNGTVFYSMRISMTLTCHMNLEKYPFDRQKCPLVIASYGYTSHTVSYVWMQPTPVVIKSGVELPTFHVTEWDIIECDDMAEGSYGNFSCIQMYFGLARSYGFYIAQVYVPSFLVVSLSWVNFWLDINAIPARISLGLLTVLTTTTMSVGAKSNLPRVSYLKSIDVWLATCLFFVFAALLEFAYVNVTARVEKRRMTMREAVRMATDGAIGTKQNAKDKQEANSTAHMRERARMVDKIARFAFPIVFICFNIFYWCYYML</sequence>
<feature type="transmembrane region" description="Helical" evidence="11">
    <location>
        <begin position="286"/>
        <end position="305"/>
    </location>
</feature>
<dbReference type="InterPro" id="IPR006028">
    <property type="entry name" value="GABAA/Glycine_rcpt"/>
</dbReference>
<evidence type="ECO:0000256" key="9">
    <source>
        <dbReference type="ARBA" id="ARBA00023136"/>
    </source>
</evidence>
<dbReference type="GeneID" id="101847667"/>
<dbReference type="PROSITE" id="PS00236">
    <property type="entry name" value="NEUROTR_ION_CHANNEL"/>
    <property type="match status" value="1"/>
</dbReference>
<organism evidence="14 15">
    <name type="scientific">Aplysia californica</name>
    <name type="common">California sea hare</name>
    <dbReference type="NCBI Taxonomy" id="6500"/>
    <lineage>
        <taxon>Eukaryota</taxon>
        <taxon>Metazoa</taxon>
        <taxon>Spiralia</taxon>
        <taxon>Lophotrochozoa</taxon>
        <taxon>Mollusca</taxon>
        <taxon>Gastropoda</taxon>
        <taxon>Heterobranchia</taxon>
        <taxon>Euthyneura</taxon>
        <taxon>Tectipleura</taxon>
        <taxon>Aplysiida</taxon>
        <taxon>Aplysioidea</taxon>
        <taxon>Aplysiidae</taxon>
        <taxon>Aplysia</taxon>
    </lineage>
</organism>